<dbReference type="AlphaFoldDB" id="A0A6M8B626"/>
<comment type="catalytic activity">
    <reaction evidence="15">
        <text>[GlcNAc-(1-&gt;4)-Mur2Ac(oyl-L-Ala-gamma-D-Glu-L-Lys-D-Ala-D-Ala)](n)-di-trans,octa-cis-undecaprenyl diphosphate + beta-D-GlcNAc-(1-&gt;4)-Mur2Ac(oyl-L-Ala-gamma-D-Glu-L-Lys-D-Ala-D-Ala)-di-trans,octa-cis-undecaprenyl diphosphate = [GlcNAc-(1-&gt;4)-Mur2Ac(oyl-L-Ala-gamma-D-Glu-L-Lys-D-Ala-D-Ala)](n+1)-di-trans,octa-cis-undecaprenyl diphosphate + di-trans,octa-cis-undecaprenyl diphosphate + H(+)</text>
        <dbReference type="Rhea" id="RHEA:23708"/>
        <dbReference type="Rhea" id="RHEA-COMP:9602"/>
        <dbReference type="Rhea" id="RHEA-COMP:9603"/>
        <dbReference type="ChEBI" id="CHEBI:15378"/>
        <dbReference type="ChEBI" id="CHEBI:58405"/>
        <dbReference type="ChEBI" id="CHEBI:60033"/>
        <dbReference type="ChEBI" id="CHEBI:78435"/>
        <dbReference type="EC" id="2.4.99.28"/>
    </reaction>
</comment>
<evidence type="ECO:0000256" key="7">
    <source>
        <dbReference type="ARBA" id="ARBA00022989"/>
    </source>
</evidence>
<evidence type="ECO:0000256" key="12">
    <source>
        <dbReference type="ARBA" id="ARBA00041185"/>
    </source>
</evidence>
<feature type="transmembrane region" description="Helical" evidence="18">
    <location>
        <begin position="350"/>
        <end position="370"/>
    </location>
</feature>
<dbReference type="GO" id="GO:0015648">
    <property type="term" value="F:lipid-linked peptidoglycan transporter activity"/>
    <property type="evidence" value="ECO:0007669"/>
    <property type="project" value="TreeGrafter"/>
</dbReference>
<dbReference type="EC" id="2.4.99.28" evidence="14"/>
<dbReference type="GO" id="GO:0008955">
    <property type="term" value="F:peptidoglycan glycosyltransferase activity"/>
    <property type="evidence" value="ECO:0007669"/>
    <property type="project" value="UniProtKB-EC"/>
</dbReference>
<feature type="region of interest" description="Disordered" evidence="17">
    <location>
        <begin position="1"/>
        <end position="54"/>
    </location>
</feature>
<evidence type="ECO:0000256" key="11">
    <source>
        <dbReference type="ARBA" id="ARBA00038053"/>
    </source>
</evidence>
<keyword evidence="6" id="KW-0573">Peptidoglycan synthesis</keyword>
<dbReference type="GO" id="GO:0005886">
    <property type="term" value="C:plasma membrane"/>
    <property type="evidence" value="ECO:0007669"/>
    <property type="project" value="TreeGrafter"/>
</dbReference>
<comment type="subcellular location">
    <subcellularLocation>
        <location evidence="1">Membrane</location>
        <topology evidence="1">Multi-pass membrane protein</topology>
    </subcellularLocation>
</comment>
<evidence type="ECO:0000256" key="10">
    <source>
        <dbReference type="ARBA" id="ARBA00033270"/>
    </source>
</evidence>
<sequence>MSAQQRRPAGTGPSGRARGQRSRPPVIPAPVEGPPPGREAAAPPAAPPARRPGPIGRVLRRAARRIGGPDGPRDADHSLLSYYALLLATVLLLTLGLMTVFSVQQVVSAARERDAVVDFSKYLIFAGVGLIGMWGMSLLSERALRYLAIPVLVGATALQSLVFTPLGTCTGGNCNWVEVPGIGTAQPSEFIKVGLSLYTGLIAARWFAEGRWQRLHWLVKTAAALLPAAAIALVMGGGDLGTVIILGVLLAGAGWMAGLAKRWFVTIGAAGAALFVFASVISLNRRTRILVWLHPDRDDPLDIGYQPKHARWAMATGGWRGVGPGSSRQKWGYLTQAESDYAYAVLGEELGLVGALLVIVLFAVLGWALARIIRRSNSLYASVVVGGIMVWIIGQAIINMAVVTNLLPVLGVPLPLISQGGSALISVLLAIGIALSFARREPGAQQALRSRPGAVRRTLAVISTRRRNRA</sequence>
<feature type="compositionally biased region" description="Pro residues" evidence="17">
    <location>
        <begin position="25"/>
        <end position="37"/>
    </location>
</feature>
<comment type="function">
    <text evidence="16">Peptidoglycan polymerase that is essential for cell division.</text>
</comment>
<comment type="similarity">
    <text evidence="11">Belongs to the SEDS family. FtsW subfamily.</text>
</comment>
<keyword evidence="2" id="KW-0328">Glycosyltransferase</keyword>
<evidence type="ECO:0000256" key="18">
    <source>
        <dbReference type="SAM" id="Phobius"/>
    </source>
</evidence>
<evidence type="ECO:0000256" key="16">
    <source>
        <dbReference type="ARBA" id="ARBA00049966"/>
    </source>
</evidence>
<proteinExistence type="inferred from homology"/>
<dbReference type="PANTHER" id="PTHR30474">
    <property type="entry name" value="CELL CYCLE PROTEIN"/>
    <property type="match status" value="1"/>
</dbReference>
<dbReference type="EMBL" id="CP053642">
    <property type="protein sequence ID" value="QKD79536.1"/>
    <property type="molecule type" value="Genomic_DNA"/>
</dbReference>
<keyword evidence="8 18" id="KW-0472">Membrane</keyword>
<keyword evidence="19" id="KW-0131">Cell cycle</keyword>
<dbReference type="GO" id="GO:0008360">
    <property type="term" value="P:regulation of cell shape"/>
    <property type="evidence" value="ECO:0007669"/>
    <property type="project" value="UniProtKB-KW"/>
</dbReference>
<evidence type="ECO:0000256" key="15">
    <source>
        <dbReference type="ARBA" id="ARBA00049902"/>
    </source>
</evidence>
<evidence type="ECO:0000256" key="2">
    <source>
        <dbReference type="ARBA" id="ARBA00022676"/>
    </source>
</evidence>
<gene>
    <name evidence="19" type="ORF">HPC72_04085</name>
</gene>
<dbReference type="Pfam" id="PF01098">
    <property type="entry name" value="FTSW_RODA_SPOVE"/>
    <property type="match status" value="1"/>
</dbReference>
<feature type="transmembrane region" description="Helical" evidence="18">
    <location>
        <begin position="82"/>
        <end position="102"/>
    </location>
</feature>
<feature type="transmembrane region" description="Helical" evidence="18">
    <location>
        <begin position="146"/>
        <end position="166"/>
    </location>
</feature>
<name>A0A6M8B626_9ACTO</name>
<dbReference type="RefSeq" id="WP_175994021.1">
    <property type="nucleotide sequence ID" value="NZ_CP053642.1"/>
</dbReference>
<evidence type="ECO:0000256" key="17">
    <source>
        <dbReference type="SAM" id="MobiDB-lite"/>
    </source>
</evidence>
<dbReference type="InterPro" id="IPR001182">
    <property type="entry name" value="FtsW/RodA"/>
</dbReference>
<evidence type="ECO:0000256" key="14">
    <source>
        <dbReference type="ARBA" id="ARBA00044770"/>
    </source>
</evidence>
<feature type="transmembrane region" description="Helical" evidence="18">
    <location>
        <begin position="264"/>
        <end position="283"/>
    </location>
</feature>
<dbReference type="KEGG" id="amam:HPC72_04085"/>
<feature type="transmembrane region" description="Helical" evidence="18">
    <location>
        <begin position="416"/>
        <end position="438"/>
    </location>
</feature>
<evidence type="ECO:0000256" key="1">
    <source>
        <dbReference type="ARBA" id="ARBA00004141"/>
    </source>
</evidence>
<evidence type="ECO:0000256" key="5">
    <source>
        <dbReference type="ARBA" id="ARBA00022960"/>
    </source>
</evidence>
<organism evidence="19 20">
    <name type="scientific">Actinomyces marmotae</name>
    <dbReference type="NCBI Taxonomy" id="2737173"/>
    <lineage>
        <taxon>Bacteria</taxon>
        <taxon>Bacillati</taxon>
        <taxon>Actinomycetota</taxon>
        <taxon>Actinomycetes</taxon>
        <taxon>Actinomycetales</taxon>
        <taxon>Actinomycetaceae</taxon>
        <taxon>Actinomyces</taxon>
    </lineage>
</organism>
<dbReference type="GO" id="GO:0051301">
    <property type="term" value="P:cell division"/>
    <property type="evidence" value="ECO:0007669"/>
    <property type="project" value="UniProtKB-KW"/>
</dbReference>
<evidence type="ECO:0000256" key="6">
    <source>
        <dbReference type="ARBA" id="ARBA00022984"/>
    </source>
</evidence>
<accession>A0A6M8B626</accession>
<dbReference type="Proteomes" id="UP000504752">
    <property type="component" value="Chromosome"/>
</dbReference>
<evidence type="ECO:0000313" key="20">
    <source>
        <dbReference type="Proteomes" id="UP000504752"/>
    </source>
</evidence>
<reference evidence="19 20" key="1">
    <citation type="submission" date="2020-05" db="EMBL/GenBank/DDBJ databases">
        <title>Actinomyces sp. zg-325.</title>
        <authorList>
            <person name="Yang C."/>
        </authorList>
    </citation>
    <scope>NUCLEOTIDE SEQUENCE [LARGE SCALE GENOMIC DNA]</scope>
    <source>
        <strain evidence="20">zg-325</strain>
    </source>
</reference>
<evidence type="ECO:0000256" key="3">
    <source>
        <dbReference type="ARBA" id="ARBA00022679"/>
    </source>
</evidence>
<evidence type="ECO:0000256" key="8">
    <source>
        <dbReference type="ARBA" id="ARBA00023136"/>
    </source>
</evidence>
<evidence type="ECO:0000256" key="4">
    <source>
        <dbReference type="ARBA" id="ARBA00022692"/>
    </source>
</evidence>
<keyword evidence="5" id="KW-0133">Cell shape</keyword>
<keyword evidence="3" id="KW-0808">Transferase</keyword>
<protein>
    <recommendedName>
        <fullName evidence="12">Probable peptidoglycan glycosyltransferase FtsW</fullName>
        <ecNumber evidence="14">2.4.99.28</ecNumber>
    </recommendedName>
    <alternativeName>
        <fullName evidence="13">Cell division protein FtsW</fullName>
    </alternativeName>
    <alternativeName>
        <fullName evidence="10">Cell wall polymerase</fullName>
    </alternativeName>
    <alternativeName>
        <fullName evidence="9">Peptidoglycan polymerase</fullName>
    </alternativeName>
</protein>
<keyword evidence="7 18" id="KW-1133">Transmembrane helix</keyword>
<feature type="transmembrane region" description="Helical" evidence="18">
    <location>
        <begin position="379"/>
        <end position="404"/>
    </location>
</feature>
<evidence type="ECO:0000256" key="13">
    <source>
        <dbReference type="ARBA" id="ARBA00041418"/>
    </source>
</evidence>
<dbReference type="PANTHER" id="PTHR30474:SF2">
    <property type="entry name" value="PEPTIDOGLYCAN GLYCOSYLTRANSFERASE FTSW-RELATED"/>
    <property type="match status" value="1"/>
</dbReference>
<dbReference type="GO" id="GO:0009252">
    <property type="term" value="P:peptidoglycan biosynthetic process"/>
    <property type="evidence" value="ECO:0007669"/>
    <property type="project" value="UniProtKB-KW"/>
</dbReference>
<feature type="transmembrane region" description="Helical" evidence="18">
    <location>
        <begin position="122"/>
        <end position="139"/>
    </location>
</feature>
<keyword evidence="4 18" id="KW-0812">Transmembrane</keyword>
<evidence type="ECO:0000313" key="19">
    <source>
        <dbReference type="EMBL" id="QKD79536.1"/>
    </source>
</evidence>
<dbReference type="GO" id="GO:0032153">
    <property type="term" value="C:cell division site"/>
    <property type="evidence" value="ECO:0007669"/>
    <property type="project" value="TreeGrafter"/>
</dbReference>
<evidence type="ECO:0000256" key="9">
    <source>
        <dbReference type="ARBA" id="ARBA00032370"/>
    </source>
</evidence>
<keyword evidence="19" id="KW-0132">Cell division</keyword>
<keyword evidence="20" id="KW-1185">Reference proteome</keyword>